<reference evidence="1 2" key="1">
    <citation type="journal article" date="2017" name="Curr. Biol.">
        <title>The Evolution of Venom by Co-option of Single-Copy Genes.</title>
        <authorList>
            <person name="Martinson E.O."/>
            <person name="Mrinalini"/>
            <person name="Kelkar Y.D."/>
            <person name="Chang C.H."/>
            <person name="Werren J.H."/>
        </authorList>
    </citation>
    <scope>NUCLEOTIDE SEQUENCE [LARGE SCALE GENOMIC DNA]</scope>
    <source>
        <strain evidence="1 2">Alberta</strain>
        <tissue evidence="1">Whole body</tissue>
    </source>
</reference>
<accession>A0A232EWH3</accession>
<evidence type="ECO:0000313" key="1">
    <source>
        <dbReference type="EMBL" id="OXU22707.1"/>
    </source>
</evidence>
<keyword evidence="2" id="KW-1185">Reference proteome</keyword>
<name>A0A232EWH3_9HYME</name>
<dbReference type="AlphaFoldDB" id="A0A232EWH3"/>
<proteinExistence type="predicted"/>
<organism evidence="1 2">
    <name type="scientific">Trichomalopsis sarcophagae</name>
    <dbReference type="NCBI Taxonomy" id="543379"/>
    <lineage>
        <taxon>Eukaryota</taxon>
        <taxon>Metazoa</taxon>
        <taxon>Ecdysozoa</taxon>
        <taxon>Arthropoda</taxon>
        <taxon>Hexapoda</taxon>
        <taxon>Insecta</taxon>
        <taxon>Pterygota</taxon>
        <taxon>Neoptera</taxon>
        <taxon>Endopterygota</taxon>
        <taxon>Hymenoptera</taxon>
        <taxon>Apocrita</taxon>
        <taxon>Proctotrupomorpha</taxon>
        <taxon>Chalcidoidea</taxon>
        <taxon>Pteromalidae</taxon>
        <taxon>Pteromalinae</taxon>
        <taxon>Trichomalopsis</taxon>
    </lineage>
</organism>
<sequence>MTGRISFDIICSKTCNFRNVFKTVLRSYTVVIMKELFFFNWKIVKSKQQNISRLMFLDSHAVAINPFIKRMPKDVQKKYKEDLLREVSNFEYAFLTQGNELSEQPKLLGRYSVIIAYINSQQPLNNI</sequence>
<feature type="non-terminal residue" evidence="1">
    <location>
        <position position="127"/>
    </location>
</feature>
<comment type="caution">
    <text evidence="1">The sequence shown here is derived from an EMBL/GenBank/DDBJ whole genome shotgun (WGS) entry which is preliminary data.</text>
</comment>
<evidence type="ECO:0000313" key="2">
    <source>
        <dbReference type="Proteomes" id="UP000215335"/>
    </source>
</evidence>
<protein>
    <submittedName>
        <fullName evidence="1">Uncharacterized protein</fullName>
    </submittedName>
</protein>
<gene>
    <name evidence="1" type="ORF">TSAR_008537</name>
</gene>
<dbReference type="Proteomes" id="UP000215335">
    <property type="component" value="Unassembled WGS sequence"/>
</dbReference>
<dbReference type="EMBL" id="NNAY01001856">
    <property type="protein sequence ID" value="OXU22707.1"/>
    <property type="molecule type" value="Genomic_DNA"/>
</dbReference>